<sequence length="496" mass="53566">MAEVSVARLAISAAPGRVGETRMRSEDALRLAVPDDDRLLVLRRLDLGALPARAPPALWEARVADRVREQRARAVHAAQAGAADADAVWFRSEEEARALLLALLASGRAPTAWFWRLAVPGLQGLSPAGWVASEIGHALLHPEALPPLARALIVAVRAGEAARVLAWLAQALAPPAVSQAVAAPAPLRAPAAMAESARADPVLAHRARQLFARLEPVAVAAIHAVLADARGTEAAREWLARFALIAAAPERAVAPEAIARMAQALQASILAEATAPAAPPEGEKARADRAPDRPDAAAEPDRRLTRPVDRPSIAAEHQVEAGDAAPASLVSESPALAEPEPYLGECLERATKAAGLFLLVRPLWRMNIEPWLAERPDLAMAGFGRALLVHIAERMWVEAEDPLFALLGEVEPIDPEILAAWRIGLDRWLRRNVRCTLADIVNRPGHLTRRDEGIDIRMSPESADIRLRRKALDLDPGWVGWLGLVIRYHYRDRVPA</sequence>
<dbReference type="AlphaFoldDB" id="A0A7W6NX27"/>
<evidence type="ECO:0000313" key="2">
    <source>
        <dbReference type="EMBL" id="MBB4099202.1"/>
    </source>
</evidence>
<name>A0A7W6NX27_9SPHN</name>
<feature type="region of interest" description="Disordered" evidence="1">
    <location>
        <begin position="273"/>
        <end position="309"/>
    </location>
</feature>
<gene>
    <name evidence="2" type="ORF">GGR46_002766</name>
</gene>
<feature type="compositionally biased region" description="Basic and acidic residues" evidence="1">
    <location>
        <begin position="281"/>
        <end position="309"/>
    </location>
</feature>
<evidence type="ECO:0000256" key="1">
    <source>
        <dbReference type="SAM" id="MobiDB-lite"/>
    </source>
</evidence>
<comment type="caution">
    <text evidence="2">The sequence shown here is derived from an EMBL/GenBank/DDBJ whole genome shotgun (WGS) entry which is preliminary data.</text>
</comment>
<dbReference type="RefSeq" id="WP_183998495.1">
    <property type="nucleotide sequence ID" value="NZ_JACIEH010000002.1"/>
</dbReference>
<keyword evidence="3" id="KW-1185">Reference proteome</keyword>
<dbReference type="Proteomes" id="UP000557392">
    <property type="component" value="Unassembled WGS sequence"/>
</dbReference>
<dbReference type="EMBL" id="JACIEH010000002">
    <property type="protein sequence ID" value="MBB4099202.1"/>
    <property type="molecule type" value="Genomic_DNA"/>
</dbReference>
<evidence type="ECO:0000313" key="3">
    <source>
        <dbReference type="Proteomes" id="UP000557392"/>
    </source>
</evidence>
<proteinExistence type="predicted"/>
<organism evidence="2 3">
    <name type="scientific">Sphingomonas kyeonggiensis</name>
    <dbReference type="NCBI Taxonomy" id="1268553"/>
    <lineage>
        <taxon>Bacteria</taxon>
        <taxon>Pseudomonadati</taxon>
        <taxon>Pseudomonadota</taxon>
        <taxon>Alphaproteobacteria</taxon>
        <taxon>Sphingomonadales</taxon>
        <taxon>Sphingomonadaceae</taxon>
        <taxon>Sphingomonas</taxon>
    </lineage>
</organism>
<reference evidence="2 3" key="1">
    <citation type="submission" date="2020-08" db="EMBL/GenBank/DDBJ databases">
        <title>Genomic Encyclopedia of Type Strains, Phase IV (KMG-IV): sequencing the most valuable type-strain genomes for metagenomic binning, comparative biology and taxonomic classification.</title>
        <authorList>
            <person name="Goeker M."/>
        </authorList>
    </citation>
    <scope>NUCLEOTIDE SEQUENCE [LARGE SCALE GENOMIC DNA]</scope>
    <source>
        <strain evidence="2 3">DSM 101806</strain>
    </source>
</reference>
<accession>A0A7W6NX27</accession>
<protein>
    <submittedName>
        <fullName evidence="2">Uncharacterized protein</fullName>
    </submittedName>
</protein>